<protein>
    <submittedName>
        <fullName evidence="3">RecE</fullName>
    </submittedName>
</protein>
<gene>
    <name evidence="3" type="ORF">F9L07_22785</name>
</gene>
<proteinExistence type="predicted"/>
<comment type="caution">
    <text evidence="3">The sequence shown here is derived from an EMBL/GenBank/DDBJ whole genome shotgun (WGS) entry which is preliminary data.</text>
</comment>
<name>A0A7J5DTI8_NOCSI</name>
<sequence length="371" mass="41447">MADERPRRPAAQPDARGDPARGRPGRAEPSCPADAGQLRPLHGRAEEQGPVRVPRPRVLRADHRGRLLRGAQREAVGLMSVVITEPGVYYDLDEADYHAQHDWLSWSRMKHLLPPSTPAHFKASLKAGEKRKRHFDLGKVVHRLILGEGSDFEVVQALNRQREPYDATSYDLVSAQAHRDRIYEAGKVPILRHELDAAEAMAASVQQHRLASALLSDGRPEVSLFWIDHETGVKCRARLDWLPNPDVGPRRLIVPDVKTAADGSGLAFGKAAASFGYFGQWTHYLDGIRALGINGDPAFVFVIVEKDDPHLVNVGQFAKSDDVAQARRAVDHCRRLYADCLAADRWPGYGEDVNDFELPAWWHYQMEALLP</sequence>
<reference evidence="3 4" key="1">
    <citation type="submission" date="2019-09" db="EMBL/GenBank/DDBJ databases">
        <title>Pimelobacter sp. isolated from Paulinella.</title>
        <authorList>
            <person name="Jeong S.E."/>
        </authorList>
    </citation>
    <scope>NUCLEOTIDE SEQUENCE [LARGE SCALE GENOMIC DNA]</scope>
    <source>
        <strain evidence="3 4">Pch-N</strain>
    </source>
</reference>
<feature type="domain" description="Putative exodeoxyribonuclease 8 PDDEXK-like" evidence="2">
    <location>
        <begin position="105"/>
        <end position="354"/>
    </location>
</feature>
<accession>A0A7J5DTI8</accession>
<evidence type="ECO:0000256" key="1">
    <source>
        <dbReference type="SAM" id="MobiDB-lite"/>
    </source>
</evidence>
<evidence type="ECO:0000313" key="4">
    <source>
        <dbReference type="Proteomes" id="UP000449906"/>
    </source>
</evidence>
<dbReference type="InterPro" id="IPR024432">
    <property type="entry name" value="Put_RecE_PDDEXK-like_dom"/>
</dbReference>
<dbReference type="Gene3D" id="3.90.320.10">
    <property type="match status" value="1"/>
</dbReference>
<feature type="region of interest" description="Disordered" evidence="1">
    <location>
        <begin position="1"/>
        <end position="57"/>
    </location>
</feature>
<dbReference type="AlphaFoldDB" id="A0A7J5DTI8"/>
<evidence type="ECO:0000313" key="3">
    <source>
        <dbReference type="EMBL" id="KAB2808345.1"/>
    </source>
</evidence>
<dbReference type="Proteomes" id="UP000449906">
    <property type="component" value="Unassembled WGS sequence"/>
</dbReference>
<evidence type="ECO:0000259" key="2">
    <source>
        <dbReference type="Pfam" id="PF12684"/>
    </source>
</evidence>
<dbReference type="EMBL" id="WBVM01000003">
    <property type="protein sequence ID" value="KAB2808345.1"/>
    <property type="molecule type" value="Genomic_DNA"/>
</dbReference>
<dbReference type="Pfam" id="PF12684">
    <property type="entry name" value="DUF3799"/>
    <property type="match status" value="1"/>
</dbReference>
<organism evidence="3 4">
    <name type="scientific">Nocardioides simplex</name>
    <name type="common">Arthrobacter simplex</name>
    <dbReference type="NCBI Taxonomy" id="2045"/>
    <lineage>
        <taxon>Bacteria</taxon>
        <taxon>Bacillati</taxon>
        <taxon>Actinomycetota</taxon>
        <taxon>Actinomycetes</taxon>
        <taxon>Propionibacteriales</taxon>
        <taxon>Nocardioidaceae</taxon>
        <taxon>Pimelobacter</taxon>
    </lineage>
</organism>
<dbReference type="InterPro" id="IPR011604">
    <property type="entry name" value="PDDEXK-like_dom_sf"/>
</dbReference>